<evidence type="ECO:0000256" key="1">
    <source>
        <dbReference type="SAM" id="Phobius"/>
    </source>
</evidence>
<dbReference type="RefSeq" id="WP_157362000.1">
    <property type="nucleotide sequence ID" value="NZ_WOWS01000001.1"/>
</dbReference>
<feature type="transmembrane region" description="Helical" evidence="1">
    <location>
        <begin position="199"/>
        <end position="221"/>
    </location>
</feature>
<keyword evidence="1" id="KW-0812">Transmembrane</keyword>
<dbReference type="EMBL" id="WOWS01000001">
    <property type="protein sequence ID" value="MUU77408.1"/>
    <property type="molecule type" value="Genomic_DNA"/>
</dbReference>
<protein>
    <submittedName>
        <fullName evidence="2">Uncharacterized protein</fullName>
    </submittedName>
</protein>
<accession>A0A6L6U5N4</accession>
<evidence type="ECO:0000313" key="2">
    <source>
        <dbReference type="EMBL" id="MUU77408.1"/>
    </source>
</evidence>
<reference evidence="2 3" key="1">
    <citation type="submission" date="2019-12" db="EMBL/GenBank/DDBJ databases">
        <authorList>
            <person name="Li J."/>
        </authorList>
    </citation>
    <scope>NUCLEOTIDE SEQUENCE [LARGE SCALE GENOMIC DNA]</scope>
    <source>
        <strain evidence="2 3">HL2-2</strain>
    </source>
</reference>
<comment type="caution">
    <text evidence="2">The sequence shown here is derived from an EMBL/GenBank/DDBJ whole genome shotgun (WGS) entry which is preliminary data.</text>
</comment>
<sequence>MPWIVIIALLLVDLYYSYFWVANHHFMLLFMVLSLMLLTFHKQESIFIKNIQFLVVVVIMASVIQKLSSSQFINGSFYYHALDVGALFKKIFIFFPDSLDIVQNNSDNINVLYKSDPNLREYIVLKPVFNNLKLISVLFAWLTIIIEFIVAAALLWKPKSTVTHLLFIAMIIAVLVTRLETGFMALLSLSGLFLCANKYLRFIYILIILGCIILIITKIGYH</sequence>
<gene>
    <name evidence="2" type="ORF">GN138_03030</name>
</gene>
<evidence type="ECO:0000313" key="3">
    <source>
        <dbReference type="Proteomes" id="UP000478208"/>
    </source>
</evidence>
<feature type="transmembrane region" description="Helical" evidence="1">
    <location>
        <begin position="134"/>
        <end position="156"/>
    </location>
</feature>
<keyword evidence="1" id="KW-1133">Transmembrane helix</keyword>
<organism evidence="2 3">
    <name type="scientific">Winogradskyella endarachnes</name>
    <dbReference type="NCBI Taxonomy" id="2681965"/>
    <lineage>
        <taxon>Bacteria</taxon>
        <taxon>Pseudomonadati</taxon>
        <taxon>Bacteroidota</taxon>
        <taxon>Flavobacteriia</taxon>
        <taxon>Flavobacteriales</taxon>
        <taxon>Flavobacteriaceae</taxon>
        <taxon>Winogradskyella</taxon>
    </lineage>
</organism>
<name>A0A6L6U5N4_9FLAO</name>
<keyword evidence="3" id="KW-1185">Reference proteome</keyword>
<dbReference type="AlphaFoldDB" id="A0A6L6U5N4"/>
<feature type="transmembrane region" description="Helical" evidence="1">
    <location>
        <begin position="18"/>
        <end position="40"/>
    </location>
</feature>
<feature type="transmembrane region" description="Helical" evidence="1">
    <location>
        <begin position="162"/>
        <end position="187"/>
    </location>
</feature>
<proteinExistence type="predicted"/>
<feature type="transmembrane region" description="Helical" evidence="1">
    <location>
        <begin position="47"/>
        <end position="65"/>
    </location>
</feature>
<keyword evidence="1" id="KW-0472">Membrane</keyword>
<dbReference type="Proteomes" id="UP000478208">
    <property type="component" value="Unassembled WGS sequence"/>
</dbReference>